<accession>A0ABU3Y8P7</accession>
<feature type="transmembrane region" description="Helical" evidence="1">
    <location>
        <begin position="92"/>
        <end position="113"/>
    </location>
</feature>
<dbReference type="RefSeq" id="WP_317226798.1">
    <property type="nucleotide sequence ID" value="NZ_JAWJEJ010000001.1"/>
</dbReference>
<keyword evidence="1" id="KW-1133">Transmembrane helix</keyword>
<sequence length="233" mass="24696">MPEDIPPEEFDLLAAELALGLLEGEDRVRALRLRLSDRSFRMAVSAWQDRLAPMFAEVPDAEPRPDVWSRVAALLEDRAPNGVVRKLRAWRIGAFAASAVAAGLALLILFAPLRAPRPPQPAQPVAIAQLLDKSGQALLLARLDGESGKLRVQAIQLPEDARVPELWVIPPGGAPLSLGLIGRSGSSDLAADARSRALLRPGSVIAVTLEPADGAPHRAPTGEILGSAPLTAL</sequence>
<protein>
    <submittedName>
        <fullName evidence="3">Anti-sigma factor</fullName>
    </submittedName>
</protein>
<gene>
    <name evidence="3" type="ORF">RZN05_11780</name>
</gene>
<evidence type="ECO:0000313" key="4">
    <source>
        <dbReference type="Proteomes" id="UP001273531"/>
    </source>
</evidence>
<dbReference type="Pfam" id="PF10099">
    <property type="entry name" value="RskA_C"/>
    <property type="match status" value="1"/>
</dbReference>
<evidence type="ECO:0000256" key="1">
    <source>
        <dbReference type="SAM" id="Phobius"/>
    </source>
</evidence>
<keyword evidence="1" id="KW-0812">Transmembrane</keyword>
<evidence type="ECO:0000313" key="3">
    <source>
        <dbReference type="EMBL" id="MDV3457667.1"/>
    </source>
</evidence>
<keyword evidence="1" id="KW-0472">Membrane</keyword>
<keyword evidence="4" id="KW-1185">Reference proteome</keyword>
<comment type="caution">
    <text evidence="3">The sequence shown here is derived from an EMBL/GenBank/DDBJ whole genome shotgun (WGS) entry which is preliminary data.</text>
</comment>
<evidence type="ECO:0000259" key="2">
    <source>
        <dbReference type="Pfam" id="PF10099"/>
    </source>
</evidence>
<organism evidence="3 4">
    <name type="scientific">Sphingomonas agrestis</name>
    <dbReference type="NCBI Taxonomy" id="3080540"/>
    <lineage>
        <taxon>Bacteria</taxon>
        <taxon>Pseudomonadati</taxon>
        <taxon>Pseudomonadota</taxon>
        <taxon>Alphaproteobacteria</taxon>
        <taxon>Sphingomonadales</taxon>
        <taxon>Sphingomonadaceae</taxon>
        <taxon>Sphingomonas</taxon>
    </lineage>
</organism>
<dbReference type="EMBL" id="JAWJEJ010000001">
    <property type="protein sequence ID" value="MDV3457667.1"/>
    <property type="molecule type" value="Genomic_DNA"/>
</dbReference>
<dbReference type="Proteomes" id="UP001273531">
    <property type="component" value="Unassembled WGS sequence"/>
</dbReference>
<proteinExistence type="predicted"/>
<name>A0ABU3Y8P7_9SPHN</name>
<feature type="domain" description="Anti-sigma K factor RskA C-terminal" evidence="2">
    <location>
        <begin position="99"/>
        <end position="224"/>
    </location>
</feature>
<dbReference type="InterPro" id="IPR018764">
    <property type="entry name" value="RskA_C"/>
</dbReference>
<reference evidence="3 4" key="1">
    <citation type="submission" date="2023-10" db="EMBL/GenBank/DDBJ databases">
        <title>Sphingomonas sp. HF-S4 16S ribosomal RNA gene Genome sequencing and assembly.</title>
        <authorList>
            <person name="Lee H."/>
        </authorList>
    </citation>
    <scope>NUCLEOTIDE SEQUENCE [LARGE SCALE GENOMIC DNA]</scope>
    <source>
        <strain evidence="3 4">HF-S4</strain>
    </source>
</reference>